<gene>
    <name evidence="2" type="ORF">JZ786_19665</name>
</gene>
<evidence type="ECO:0000313" key="2">
    <source>
        <dbReference type="EMBL" id="QSO50006.1"/>
    </source>
</evidence>
<accession>A0A9X7W3H9</accession>
<dbReference type="InterPro" id="IPR009100">
    <property type="entry name" value="AcylCoA_DH/oxidase_NM_dom_sf"/>
</dbReference>
<dbReference type="Proteomes" id="UP000663505">
    <property type="component" value="Chromosome"/>
</dbReference>
<dbReference type="GO" id="GO:0016627">
    <property type="term" value="F:oxidoreductase activity, acting on the CH-CH group of donors"/>
    <property type="evidence" value="ECO:0007669"/>
    <property type="project" value="InterPro"/>
</dbReference>
<dbReference type="KEGG" id="afx:JZ786_19665"/>
<dbReference type="Gene3D" id="1.10.540.10">
    <property type="entry name" value="Acyl-CoA dehydrogenase/oxidase, N-terminal domain"/>
    <property type="match status" value="1"/>
</dbReference>
<keyword evidence="3" id="KW-1185">Reference proteome</keyword>
<feature type="domain" description="Acyl-CoA dehydrogenase/oxidase N-terminal" evidence="1">
    <location>
        <begin position="2"/>
        <end position="48"/>
    </location>
</feature>
<protein>
    <submittedName>
        <fullName evidence="2">Acyl-CoA dehydrogenase family protein</fullName>
    </submittedName>
</protein>
<name>A0A9X7W3H9_9BACL</name>
<dbReference type="InterPro" id="IPR037069">
    <property type="entry name" value="AcylCoA_DH/ox_N_sf"/>
</dbReference>
<dbReference type="EMBL" id="CP071182">
    <property type="protein sequence ID" value="QSO50006.1"/>
    <property type="molecule type" value="Genomic_DNA"/>
</dbReference>
<dbReference type="InterPro" id="IPR013786">
    <property type="entry name" value="AcylCoA_DH/ox_N"/>
</dbReference>
<dbReference type="GO" id="GO:0050660">
    <property type="term" value="F:flavin adenine dinucleotide binding"/>
    <property type="evidence" value="ECO:0007669"/>
    <property type="project" value="InterPro"/>
</dbReference>
<dbReference type="Pfam" id="PF02771">
    <property type="entry name" value="Acyl-CoA_dh_N"/>
    <property type="match status" value="1"/>
</dbReference>
<dbReference type="SUPFAM" id="SSF56645">
    <property type="entry name" value="Acyl-CoA dehydrogenase NM domain-like"/>
    <property type="match status" value="1"/>
</dbReference>
<proteinExistence type="predicted"/>
<evidence type="ECO:0000313" key="3">
    <source>
        <dbReference type="Proteomes" id="UP000663505"/>
    </source>
</evidence>
<reference evidence="2 3" key="1">
    <citation type="submission" date="2021-02" db="EMBL/GenBank/DDBJ databases">
        <title>Alicyclobacillus curvatus sp. nov. and Alicyclobacillus mengziensis sp. nov., two acidophilic bacteria isolated from acid mine drainage.</title>
        <authorList>
            <person name="Huang Y."/>
        </authorList>
    </citation>
    <scope>NUCLEOTIDE SEQUENCE [LARGE SCALE GENOMIC DNA]</scope>
    <source>
        <strain evidence="2 3">S30H14</strain>
    </source>
</reference>
<dbReference type="AlphaFoldDB" id="A0A9X7W3H9"/>
<sequence>MYGGGGLDHLANIIAIEEVSKADAQVGSDLSIYSALASWVICEFATDA</sequence>
<organism evidence="2 3">
    <name type="scientific">Alicyclobacillus mengziensis</name>
    <dbReference type="NCBI Taxonomy" id="2931921"/>
    <lineage>
        <taxon>Bacteria</taxon>
        <taxon>Bacillati</taxon>
        <taxon>Bacillota</taxon>
        <taxon>Bacilli</taxon>
        <taxon>Bacillales</taxon>
        <taxon>Alicyclobacillaceae</taxon>
        <taxon>Alicyclobacillus</taxon>
    </lineage>
</organism>
<evidence type="ECO:0000259" key="1">
    <source>
        <dbReference type="Pfam" id="PF02771"/>
    </source>
</evidence>